<dbReference type="AlphaFoldDB" id="A0A9J5Y1H2"/>
<gene>
    <name evidence="1" type="ORF">H5410_043882</name>
</gene>
<accession>A0A9J5Y1H2</accession>
<proteinExistence type="predicted"/>
<organism evidence="1 2">
    <name type="scientific">Solanum commersonii</name>
    <name type="common">Commerson's wild potato</name>
    <name type="synonym">Commerson's nightshade</name>
    <dbReference type="NCBI Taxonomy" id="4109"/>
    <lineage>
        <taxon>Eukaryota</taxon>
        <taxon>Viridiplantae</taxon>
        <taxon>Streptophyta</taxon>
        <taxon>Embryophyta</taxon>
        <taxon>Tracheophyta</taxon>
        <taxon>Spermatophyta</taxon>
        <taxon>Magnoliopsida</taxon>
        <taxon>eudicotyledons</taxon>
        <taxon>Gunneridae</taxon>
        <taxon>Pentapetalae</taxon>
        <taxon>asterids</taxon>
        <taxon>lamiids</taxon>
        <taxon>Solanales</taxon>
        <taxon>Solanaceae</taxon>
        <taxon>Solanoideae</taxon>
        <taxon>Solaneae</taxon>
        <taxon>Solanum</taxon>
    </lineage>
</organism>
<keyword evidence="2" id="KW-1185">Reference proteome</keyword>
<comment type="caution">
    <text evidence="1">The sequence shown here is derived from an EMBL/GenBank/DDBJ whole genome shotgun (WGS) entry which is preliminary data.</text>
</comment>
<evidence type="ECO:0000313" key="1">
    <source>
        <dbReference type="EMBL" id="KAG5593368.1"/>
    </source>
</evidence>
<dbReference type="OrthoDB" id="642536at2759"/>
<dbReference type="EMBL" id="JACXVP010000008">
    <property type="protein sequence ID" value="KAG5593368.1"/>
    <property type="molecule type" value="Genomic_DNA"/>
</dbReference>
<dbReference type="Proteomes" id="UP000824120">
    <property type="component" value="Chromosome 8"/>
</dbReference>
<name>A0A9J5Y1H2_SOLCO</name>
<sequence>MSQTVCFIGSSAPSQRPPYPVKLRCSSSRRTLMGSSAPLNACHLRRIDLIENYLNFRMFANCGNVPWLMVVVELNDNKCRKFLVFTIA</sequence>
<evidence type="ECO:0000313" key="2">
    <source>
        <dbReference type="Proteomes" id="UP000824120"/>
    </source>
</evidence>
<protein>
    <submittedName>
        <fullName evidence="1">Uncharacterized protein</fullName>
    </submittedName>
</protein>
<reference evidence="1 2" key="1">
    <citation type="submission" date="2020-09" db="EMBL/GenBank/DDBJ databases">
        <title>De no assembly of potato wild relative species, Solanum commersonii.</title>
        <authorList>
            <person name="Cho K."/>
        </authorList>
    </citation>
    <scope>NUCLEOTIDE SEQUENCE [LARGE SCALE GENOMIC DNA]</scope>
    <source>
        <strain evidence="1">LZ3.2</strain>
        <tissue evidence="1">Leaf</tissue>
    </source>
</reference>